<evidence type="ECO:0000256" key="1">
    <source>
        <dbReference type="SAM" id="Phobius"/>
    </source>
</evidence>
<keyword evidence="1" id="KW-0812">Transmembrane</keyword>
<dbReference type="EMBL" id="FNAI01000006">
    <property type="protein sequence ID" value="SDE41299.1"/>
    <property type="molecule type" value="Genomic_DNA"/>
</dbReference>
<name>A0A1G7CPQ7_9SPHI</name>
<gene>
    <name evidence="2" type="ORF">SAMN05216464_10645</name>
</gene>
<keyword evidence="1" id="KW-1133">Transmembrane helix</keyword>
<evidence type="ECO:0008006" key="4">
    <source>
        <dbReference type="Google" id="ProtNLM"/>
    </source>
</evidence>
<dbReference type="AlphaFoldDB" id="A0A1G7CPQ7"/>
<proteinExistence type="predicted"/>
<dbReference type="Proteomes" id="UP000199072">
    <property type="component" value="Unassembled WGS sequence"/>
</dbReference>
<reference evidence="2 3" key="1">
    <citation type="submission" date="2016-10" db="EMBL/GenBank/DDBJ databases">
        <authorList>
            <person name="de Groot N.N."/>
        </authorList>
    </citation>
    <scope>NUCLEOTIDE SEQUENCE [LARGE SCALE GENOMIC DNA]</scope>
    <source>
        <strain evidence="2 3">47C3B</strain>
    </source>
</reference>
<organism evidence="2 3">
    <name type="scientific">Mucilaginibacter pineti</name>
    <dbReference type="NCBI Taxonomy" id="1391627"/>
    <lineage>
        <taxon>Bacteria</taxon>
        <taxon>Pseudomonadati</taxon>
        <taxon>Bacteroidota</taxon>
        <taxon>Sphingobacteriia</taxon>
        <taxon>Sphingobacteriales</taxon>
        <taxon>Sphingobacteriaceae</taxon>
        <taxon>Mucilaginibacter</taxon>
    </lineage>
</organism>
<feature type="transmembrane region" description="Helical" evidence="1">
    <location>
        <begin position="20"/>
        <end position="40"/>
    </location>
</feature>
<evidence type="ECO:0000313" key="3">
    <source>
        <dbReference type="Proteomes" id="UP000199072"/>
    </source>
</evidence>
<evidence type="ECO:0000313" key="2">
    <source>
        <dbReference type="EMBL" id="SDE41299.1"/>
    </source>
</evidence>
<sequence>MADLNQFFNKVVQIKRCYQFAILISFQSHFITIQILNLLFNKFV</sequence>
<keyword evidence="1" id="KW-0472">Membrane</keyword>
<protein>
    <recommendedName>
        <fullName evidence="4">Transmembrane protein</fullName>
    </recommendedName>
</protein>
<accession>A0A1G7CPQ7</accession>
<dbReference type="STRING" id="1391627.SAMN05216464_10645"/>
<keyword evidence="3" id="KW-1185">Reference proteome</keyword>